<comment type="caution">
    <text evidence="1">The sequence shown here is derived from an EMBL/GenBank/DDBJ whole genome shotgun (WGS) entry which is preliminary data.</text>
</comment>
<reference evidence="1 2" key="1">
    <citation type="journal article" date="2016" name="Sci. Rep.">
        <title>Metabolic traits of an uncultured archaeal lineage -MSBL1- from brine pools of the Red Sea.</title>
        <authorList>
            <person name="Mwirichia R."/>
            <person name="Alam I."/>
            <person name="Rashid M."/>
            <person name="Vinu M."/>
            <person name="Ba-Alawi W."/>
            <person name="Anthony Kamau A."/>
            <person name="Kamanda Ngugi D."/>
            <person name="Goker M."/>
            <person name="Klenk H.P."/>
            <person name="Bajic V."/>
            <person name="Stingl U."/>
        </authorList>
    </citation>
    <scope>NUCLEOTIDE SEQUENCE [LARGE SCALE GENOMIC DNA]</scope>
    <source>
        <strain evidence="1">SCGC-AAA261D19</strain>
    </source>
</reference>
<sequence length="78" mass="9103">MNSNPLTEIKKIKLHPLQRPFLKKLENETGLLYKRKVLLLHCRGKKTVNTDLWGVSLMHGQQRLRDKNLIRLQEGMAA</sequence>
<dbReference type="AlphaFoldDB" id="A0A133V860"/>
<evidence type="ECO:0000313" key="2">
    <source>
        <dbReference type="Proteomes" id="UP000070400"/>
    </source>
</evidence>
<gene>
    <name evidence="1" type="ORF">AKJ43_01180</name>
</gene>
<keyword evidence="2" id="KW-1185">Reference proteome</keyword>
<evidence type="ECO:0000313" key="1">
    <source>
        <dbReference type="EMBL" id="KXB02650.1"/>
    </source>
</evidence>
<name>A0A133V860_9EURY</name>
<accession>A0A133V860</accession>
<organism evidence="1 2">
    <name type="scientific">candidate division MSBL1 archaeon SCGC-AAA261D19</name>
    <dbReference type="NCBI Taxonomy" id="1698273"/>
    <lineage>
        <taxon>Archaea</taxon>
        <taxon>Methanobacteriati</taxon>
        <taxon>Methanobacteriota</taxon>
        <taxon>candidate division MSBL1</taxon>
    </lineage>
</organism>
<proteinExistence type="predicted"/>
<dbReference type="EMBL" id="LHXX01000009">
    <property type="protein sequence ID" value="KXB02650.1"/>
    <property type="molecule type" value="Genomic_DNA"/>
</dbReference>
<protein>
    <submittedName>
        <fullName evidence="1">Uncharacterized protein</fullName>
    </submittedName>
</protein>
<dbReference type="Proteomes" id="UP000070400">
    <property type="component" value="Unassembled WGS sequence"/>
</dbReference>